<accession>A0A2T6C304</accession>
<dbReference type="AlphaFoldDB" id="A0A2T6C304"/>
<feature type="chain" id="PRO_5015582714" description="Lipoprotein" evidence="2">
    <location>
        <begin position="27"/>
        <end position="569"/>
    </location>
</feature>
<dbReference type="OrthoDB" id="1450227at2"/>
<dbReference type="PROSITE" id="PS51257">
    <property type="entry name" value="PROKAR_LIPOPROTEIN"/>
    <property type="match status" value="1"/>
</dbReference>
<protein>
    <recommendedName>
        <fullName evidence="5">Lipoprotein</fullName>
    </recommendedName>
</protein>
<dbReference type="EMBL" id="QBKT01000002">
    <property type="protein sequence ID" value="PTX62694.1"/>
    <property type="molecule type" value="Genomic_DNA"/>
</dbReference>
<comment type="caution">
    <text evidence="3">The sequence shown here is derived from an EMBL/GenBank/DDBJ whole genome shotgun (WGS) entry which is preliminary data.</text>
</comment>
<feature type="compositionally biased region" description="Acidic residues" evidence="1">
    <location>
        <begin position="264"/>
        <end position="273"/>
    </location>
</feature>
<evidence type="ECO:0000256" key="1">
    <source>
        <dbReference type="SAM" id="MobiDB-lite"/>
    </source>
</evidence>
<reference evidence="3 4" key="1">
    <citation type="submission" date="2018-04" db="EMBL/GenBank/DDBJ databases">
        <title>Genomic Encyclopedia of Archaeal and Bacterial Type Strains, Phase II (KMG-II): from individual species to whole genera.</title>
        <authorList>
            <person name="Goeker M."/>
        </authorList>
    </citation>
    <scope>NUCLEOTIDE SEQUENCE [LARGE SCALE GENOMIC DNA]</scope>
    <source>
        <strain evidence="3 4">DSM 25731</strain>
    </source>
</reference>
<proteinExistence type="predicted"/>
<organism evidence="3 4">
    <name type="scientific">Kordia periserrulae</name>
    <dbReference type="NCBI Taxonomy" id="701523"/>
    <lineage>
        <taxon>Bacteria</taxon>
        <taxon>Pseudomonadati</taxon>
        <taxon>Bacteroidota</taxon>
        <taxon>Flavobacteriia</taxon>
        <taxon>Flavobacteriales</taxon>
        <taxon>Flavobacteriaceae</taxon>
        <taxon>Kordia</taxon>
    </lineage>
</organism>
<evidence type="ECO:0008006" key="5">
    <source>
        <dbReference type="Google" id="ProtNLM"/>
    </source>
</evidence>
<keyword evidence="4" id="KW-1185">Reference proteome</keyword>
<keyword evidence="2" id="KW-0732">Signal</keyword>
<gene>
    <name evidence="3" type="ORF">C8N46_10290</name>
</gene>
<feature type="region of interest" description="Disordered" evidence="1">
    <location>
        <begin position="235"/>
        <end position="273"/>
    </location>
</feature>
<feature type="signal peptide" evidence="2">
    <location>
        <begin position="1"/>
        <end position="26"/>
    </location>
</feature>
<dbReference type="Proteomes" id="UP000244090">
    <property type="component" value="Unassembled WGS sequence"/>
</dbReference>
<sequence>MKKVRILFRYLCIFVLLSMMSCQNDAPLEELGKDIELEPTYKVSVIYTQEIQANSKLDEKMRNLIPIRQNQIGKNVYNETYNFTIDTSAAKFIENTENNSHSYTLAISRDTDIGSTIENIVFSYDALNDNYTASLVTYLFTAAQKQEYLSFGYVSTPYDLQYEFVDVAWSDDFEKSVTPCTVTYTEFHQPQGSDDSFLYSVDGIVQNICLHENDDNPCYSYTVIEIYCPDGGSASTTHSTADNSTQNTDSSDSTSGGGSSSTDDSLDGGDSDENIVTSIISREENIQKSILDCINGISDFNTTDATTIDAAIFNQTNFDLNVWIALNDYLQDNGCSEASQEQVIEEILEEFDNLIFKDESFTNNPCLNSVYNEMGKASKFNTYLKNFESQFSVAHLRFSTSTSLDDEVNAVTSAPQNYLIKITFNLNNLDRPKLAIARTFMHEIIHAEIFRKLLSVAQHPSIQLTQNQVIQLRNDYPGLYDYYTRWKWNVPHGQEPSDAQHEAMAQHYRDIIIQALREYDNNMQTDEVYEALSWTGLKATVAWQNLSPTERANIDQTISNFYQNNPNCQ</sequence>
<feature type="compositionally biased region" description="Low complexity" evidence="1">
    <location>
        <begin position="239"/>
        <end position="254"/>
    </location>
</feature>
<name>A0A2T6C304_9FLAO</name>
<dbReference type="RefSeq" id="WP_146169727.1">
    <property type="nucleotide sequence ID" value="NZ_QBKT01000002.1"/>
</dbReference>
<evidence type="ECO:0000313" key="4">
    <source>
        <dbReference type="Proteomes" id="UP000244090"/>
    </source>
</evidence>
<evidence type="ECO:0000256" key="2">
    <source>
        <dbReference type="SAM" id="SignalP"/>
    </source>
</evidence>
<evidence type="ECO:0000313" key="3">
    <source>
        <dbReference type="EMBL" id="PTX62694.1"/>
    </source>
</evidence>